<dbReference type="RefSeq" id="XP_069225412.1">
    <property type="nucleotide sequence ID" value="XM_069377608.1"/>
</dbReference>
<evidence type="ECO:0000256" key="2">
    <source>
        <dbReference type="SAM" id="MobiDB-lite"/>
    </source>
</evidence>
<comment type="caution">
    <text evidence="3">The sequence shown here is derived from an EMBL/GenBank/DDBJ whole genome shotgun (WGS) entry which is preliminary data.</text>
</comment>
<dbReference type="InterPro" id="IPR043129">
    <property type="entry name" value="ATPase_NBD"/>
</dbReference>
<evidence type="ECO:0000313" key="3">
    <source>
        <dbReference type="EMBL" id="KAL1582305.1"/>
    </source>
</evidence>
<evidence type="ECO:0008006" key="5">
    <source>
        <dbReference type="Google" id="ProtNLM"/>
    </source>
</evidence>
<dbReference type="Gene3D" id="3.90.640.10">
    <property type="entry name" value="Actin, Chain A, domain 4"/>
    <property type="match status" value="1"/>
</dbReference>
<feature type="compositionally biased region" description="Polar residues" evidence="2">
    <location>
        <begin position="104"/>
        <end position="114"/>
    </location>
</feature>
<feature type="region of interest" description="Disordered" evidence="2">
    <location>
        <begin position="104"/>
        <end position="127"/>
    </location>
</feature>
<evidence type="ECO:0000313" key="4">
    <source>
        <dbReference type="Proteomes" id="UP000803884"/>
    </source>
</evidence>
<accession>A0AB34KFI7</accession>
<dbReference type="Gene3D" id="3.30.420.40">
    <property type="match status" value="3"/>
</dbReference>
<reference evidence="3 4" key="1">
    <citation type="journal article" date="2020" name="Microbiol. Resour. Announc.">
        <title>Draft Genome Sequence of a Cladosporium Species Isolated from the Mesophotic Ascidian Didemnum maculosum.</title>
        <authorList>
            <person name="Gioti A."/>
            <person name="Siaperas R."/>
            <person name="Nikolaivits E."/>
            <person name="Le Goff G."/>
            <person name="Ouazzani J."/>
            <person name="Kotoulas G."/>
            <person name="Topakas E."/>
        </authorList>
    </citation>
    <scope>NUCLEOTIDE SEQUENCE [LARGE SCALE GENOMIC DNA]</scope>
    <source>
        <strain evidence="3 4">TM138-S3</strain>
    </source>
</reference>
<dbReference type="CDD" id="cd13395">
    <property type="entry name" value="ASKHA_NBD_Arp4_ACTL6-like"/>
    <property type="match status" value="1"/>
</dbReference>
<dbReference type="AlphaFoldDB" id="A0AB34KFI7"/>
<dbReference type="GeneID" id="96010446"/>
<dbReference type="Proteomes" id="UP000803884">
    <property type="component" value="Unassembled WGS sequence"/>
</dbReference>
<dbReference type="FunFam" id="3.30.420.40:FF:000058">
    <property type="entry name" value="Putative actin-related protein 5"/>
    <property type="match status" value="1"/>
</dbReference>
<evidence type="ECO:0000256" key="1">
    <source>
        <dbReference type="RuleBase" id="RU000487"/>
    </source>
</evidence>
<dbReference type="SMART" id="SM00268">
    <property type="entry name" value="ACTIN"/>
    <property type="match status" value="1"/>
</dbReference>
<dbReference type="Pfam" id="PF00022">
    <property type="entry name" value="Actin"/>
    <property type="match status" value="1"/>
</dbReference>
<gene>
    <name evidence="3" type="ORF">WHR41_09004</name>
</gene>
<proteinExistence type="inferred from homology"/>
<dbReference type="SUPFAM" id="SSF53067">
    <property type="entry name" value="Actin-like ATPase domain"/>
    <property type="match status" value="2"/>
</dbReference>
<dbReference type="PANTHER" id="PTHR11937">
    <property type="entry name" value="ACTIN"/>
    <property type="match status" value="1"/>
</dbReference>
<dbReference type="EMBL" id="JAAQHG020000054">
    <property type="protein sequence ID" value="KAL1582305.1"/>
    <property type="molecule type" value="Genomic_DNA"/>
</dbReference>
<protein>
    <recommendedName>
        <fullName evidence="5">Actin-related protein 4</fullName>
    </recommendedName>
</protein>
<organism evidence="3 4">
    <name type="scientific">Cladosporium halotolerans</name>
    <dbReference type="NCBI Taxonomy" id="1052096"/>
    <lineage>
        <taxon>Eukaryota</taxon>
        <taxon>Fungi</taxon>
        <taxon>Dikarya</taxon>
        <taxon>Ascomycota</taxon>
        <taxon>Pezizomycotina</taxon>
        <taxon>Dothideomycetes</taxon>
        <taxon>Dothideomycetidae</taxon>
        <taxon>Cladosporiales</taxon>
        <taxon>Cladosporiaceae</taxon>
        <taxon>Cladosporium</taxon>
    </lineage>
</organism>
<comment type="similarity">
    <text evidence="1">Belongs to the actin family.</text>
</comment>
<keyword evidence="4" id="KW-1185">Reference proteome</keyword>
<sequence>MATIPPTQAPGTAEYAGDEIGALVLDPGSHSTRAGFAGEDTPKSVVPTHYGVLPTGERLFGDNAIHLPKADLEIKNPYNSDGIVEDWETAAKLWEYTITSRLTGARQTPPSKNGLNDAKDENGDTNMDEGMEQLEEQEKPLQEFPLLMSEPAWNPAKERQKTIEIAMEEWGVPAFFLAKNGQLAAYSQSKATALVVDIGALNTSVTALWDGMVLQKSLQHTPLAGNWLNDQIRIMFANNQPPVPLVPHYMVKSKTPVDANAPSSATYVHFDKPPTDSFRKLEEERVLTSFKESVVQVWQGPGRLDSPASQGGVTNGDYVKSMPPKPFEMPDGWNTVFGLERFKVAEGLFDHNAAYTDDKTKKPSGEQTIISVVNKALQAVDVDARPVLLNNIILTGAGSLIDKLPERLQADIQAMYPNPRVRVLANSNSVERKYGAFVGGSVLASLGSFHQMWVSKEEYAEHGAQIVDKRCK</sequence>
<name>A0AB34KFI7_9PEZI</name>
<dbReference type="InterPro" id="IPR004000">
    <property type="entry name" value="Actin"/>
</dbReference>